<evidence type="ECO:0000313" key="4">
    <source>
        <dbReference type="Proteomes" id="UP000640489"/>
    </source>
</evidence>
<dbReference type="AlphaFoldDB" id="A0A930YEZ2"/>
<keyword evidence="4" id="KW-1185">Reference proteome</keyword>
<evidence type="ECO:0000259" key="2">
    <source>
        <dbReference type="Pfam" id="PF03795"/>
    </source>
</evidence>
<feature type="domain" description="YCII-related" evidence="2">
    <location>
        <begin position="1"/>
        <end position="84"/>
    </location>
</feature>
<evidence type="ECO:0000256" key="1">
    <source>
        <dbReference type="ARBA" id="ARBA00007689"/>
    </source>
</evidence>
<proteinExistence type="inferred from homology"/>
<accession>A0A930YEZ2</accession>
<gene>
    <name evidence="3" type="ORF">ISU07_14105</name>
</gene>
<dbReference type="RefSeq" id="WP_194707440.1">
    <property type="nucleotide sequence ID" value="NZ_JADKPN010000008.1"/>
</dbReference>
<name>A0A930YEZ2_9ACTN</name>
<organism evidence="3 4">
    <name type="scientific">Nocardioides islandensis</name>
    <dbReference type="NCBI Taxonomy" id="433663"/>
    <lineage>
        <taxon>Bacteria</taxon>
        <taxon>Bacillati</taxon>
        <taxon>Actinomycetota</taxon>
        <taxon>Actinomycetes</taxon>
        <taxon>Propionibacteriales</taxon>
        <taxon>Nocardioidaceae</taxon>
        <taxon>Nocardioides</taxon>
    </lineage>
</organism>
<evidence type="ECO:0000313" key="3">
    <source>
        <dbReference type="EMBL" id="MBF4764263.1"/>
    </source>
</evidence>
<comment type="caution">
    <text evidence="3">The sequence shown here is derived from an EMBL/GenBank/DDBJ whole genome shotgun (WGS) entry which is preliminary data.</text>
</comment>
<dbReference type="Pfam" id="PF03795">
    <property type="entry name" value="YCII"/>
    <property type="match status" value="1"/>
</dbReference>
<dbReference type="SUPFAM" id="SSF54909">
    <property type="entry name" value="Dimeric alpha+beta barrel"/>
    <property type="match status" value="1"/>
</dbReference>
<dbReference type="Gene3D" id="3.30.70.1060">
    <property type="entry name" value="Dimeric alpha+beta barrel"/>
    <property type="match status" value="1"/>
</dbReference>
<reference evidence="3" key="1">
    <citation type="submission" date="2020-11" db="EMBL/GenBank/DDBJ databases">
        <title>Nocardioides sp. nov., isolated from Soil of Cynanchum wilfordii Hemsley rhizosphere.</title>
        <authorList>
            <person name="Lee J.-S."/>
            <person name="Suh M.K."/>
            <person name="Kim J.-S."/>
        </authorList>
    </citation>
    <scope>NUCLEOTIDE SEQUENCE</scope>
    <source>
        <strain evidence="3">KCTC 19275</strain>
    </source>
</reference>
<dbReference type="InterPro" id="IPR005545">
    <property type="entry name" value="YCII"/>
</dbReference>
<dbReference type="EMBL" id="JADKPN010000008">
    <property type="protein sequence ID" value="MBF4764263.1"/>
    <property type="molecule type" value="Genomic_DNA"/>
</dbReference>
<dbReference type="Proteomes" id="UP000640489">
    <property type="component" value="Unassembled WGS sequence"/>
</dbReference>
<protein>
    <recommendedName>
        <fullName evidence="2">YCII-related domain-containing protein</fullName>
    </recommendedName>
</protein>
<dbReference type="InterPro" id="IPR011008">
    <property type="entry name" value="Dimeric_a/b-barrel"/>
</dbReference>
<sequence length="169" mass="18632">MHVLVLGRDGPQFVHEEHPLHEEHQAYMDRWLPRLLARGPLLSPDEHEGSVHVVRVDDPHMGHAFAFEEPFAAAGWYAAVTVTPYLPLTDGTMWDRPRAPRGTRSSFVTATSTPGGTYDDWVFAGSLLDADGLVVGFAGALDLTEHEAAARVPGAEVSRWRRGGRDQEV</sequence>
<comment type="similarity">
    <text evidence="1">Belongs to the YciI family.</text>
</comment>